<dbReference type="RefSeq" id="WP_066070391.1">
    <property type="nucleotide sequence ID" value="NZ_FRBG01000009.1"/>
</dbReference>
<comment type="subcellular location">
    <subcellularLocation>
        <location evidence="1">Cell membrane</location>
        <topology evidence="1">Multi-pass membrane protein</topology>
    </subcellularLocation>
</comment>
<evidence type="ECO:0000256" key="4">
    <source>
        <dbReference type="ARBA" id="ARBA00022989"/>
    </source>
</evidence>
<feature type="transmembrane region" description="Helical" evidence="6">
    <location>
        <begin position="316"/>
        <end position="345"/>
    </location>
</feature>
<evidence type="ECO:0000256" key="5">
    <source>
        <dbReference type="ARBA" id="ARBA00023136"/>
    </source>
</evidence>
<keyword evidence="4 6" id="KW-1133">Transmembrane helix</keyword>
<dbReference type="OrthoDB" id="9761531at2"/>
<evidence type="ECO:0000313" key="8">
    <source>
        <dbReference type="EMBL" id="KXZ40099.1"/>
    </source>
</evidence>
<evidence type="ECO:0000256" key="3">
    <source>
        <dbReference type="ARBA" id="ARBA00022692"/>
    </source>
</evidence>
<feature type="transmembrane region" description="Helical" evidence="6">
    <location>
        <begin position="352"/>
        <end position="375"/>
    </location>
</feature>
<proteinExistence type="predicted"/>
<feature type="domain" description="ComEC/Rec2-related protein" evidence="7">
    <location>
        <begin position="152"/>
        <end position="405"/>
    </location>
</feature>
<dbReference type="EMBL" id="LSFY01000001">
    <property type="protein sequence ID" value="KXZ40099.1"/>
    <property type="molecule type" value="Genomic_DNA"/>
</dbReference>
<dbReference type="STRING" id="1121328.JWYL7_1174"/>
<dbReference type="PANTHER" id="PTHR30619:SF1">
    <property type="entry name" value="RECOMBINATION PROTEIN 2"/>
    <property type="match status" value="1"/>
</dbReference>
<feature type="transmembrane region" description="Helical" evidence="6">
    <location>
        <begin position="387"/>
        <end position="405"/>
    </location>
</feature>
<feature type="transmembrane region" description="Helical" evidence="6">
    <location>
        <begin position="176"/>
        <end position="194"/>
    </location>
</feature>
<gene>
    <name evidence="8" type="ORF">JWYL7_1174</name>
    <name evidence="9" type="ORF">SAMN05661008_01304</name>
</gene>
<dbReference type="GO" id="GO:0005886">
    <property type="term" value="C:plasma membrane"/>
    <property type="evidence" value="ECO:0007669"/>
    <property type="project" value="UniProtKB-SubCell"/>
</dbReference>
<dbReference type="InterPro" id="IPR052159">
    <property type="entry name" value="Competence_DNA_uptake"/>
</dbReference>
<feature type="transmembrane region" description="Helical" evidence="6">
    <location>
        <begin position="249"/>
        <end position="278"/>
    </location>
</feature>
<dbReference type="PATRIC" id="fig|1121328.3.peg.1183"/>
<keyword evidence="11" id="KW-1185">Reference proteome</keyword>
<evidence type="ECO:0000313" key="11">
    <source>
        <dbReference type="Proteomes" id="UP000323392"/>
    </source>
</evidence>
<evidence type="ECO:0000256" key="2">
    <source>
        <dbReference type="ARBA" id="ARBA00022475"/>
    </source>
</evidence>
<dbReference type="InterPro" id="IPR004477">
    <property type="entry name" value="ComEC_N"/>
</dbReference>
<keyword evidence="2" id="KW-1003">Cell membrane</keyword>
<sequence length="431" mass="49742">MIFKLRRPVLAILGLTLIFTIIYTKHFKDNLSLHNDEHIKLEGVVLDLSFKQNHIQYIVADFLIKDFNKTNVDIGDKVQVYGKFKSLDNYNLNDFDYGLYLRAKGYNGVIIAKDITKKGKNNIYYHIHKTKTTISEKIDLLYNENSPIVKALILGDKSYIQKSIINSFTITGTSHVMALSGLHVGIIASTIHFLTRWVNKYLRFVILLITLIFYCFIVGLTPSIIRATLFIIIFYIATFIEREYDTICAISFVAILLIINNPFIIYNISFQLSFLAVLSISCFYHKVNRYFKYPLISVTICATIMTWPIIYYNYKIFSVISLLANLLVVWAVGVIINLALLSLFFSILSTNLAFLISNANTLFIKYIVTVVKYLSEIEYSHINFENTSLSFMVLYYIIVVSYLILSEIYTVKEQKNAVQGYNKRHEKRSIS</sequence>
<evidence type="ECO:0000313" key="10">
    <source>
        <dbReference type="Proteomes" id="UP000092605"/>
    </source>
</evidence>
<keyword evidence="5 6" id="KW-0472">Membrane</keyword>
<dbReference type="AlphaFoldDB" id="A0A150FR78"/>
<feature type="transmembrane region" description="Helical" evidence="6">
    <location>
        <begin position="206"/>
        <end position="237"/>
    </location>
</feature>
<organism evidence="8 10">
    <name type="scientific">Alkalithermobacter thermoalcaliphilus JW-YL-7 = DSM 7308</name>
    <dbReference type="NCBI Taxonomy" id="1121328"/>
    <lineage>
        <taxon>Bacteria</taxon>
        <taxon>Bacillati</taxon>
        <taxon>Bacillota</taxon>
        <taxon>Clostridia</taxon>
        <taxon>Peptostreptococcales</taxon>
        <taxon>Tepidibacteraceae</taxon>
        <taxon>Alkalithermobacter</taxon>
    </lineage>
</organism>
<dbReference type="Pfam" id="PF03772">
    <property type="entry name" value="Competence"/>
    <property type="match status" value="1"/>
</dbReference>
<keyword evidence="3 6" id="KW-0812">Transmembrane</keyword>
<dbReference type="Proteomes" id="UP000323392">
    <property type="component" value="Unassembled WGS sequence"/>
</dbReference>
<protein>
    <submittedName>
        <fullName evidence="8">ComEC/Rec2-related protein</fullName>
    </submittedName>
    <submittedName>
        <fullName evidence="9">Competence protein ComEC</fullName>
    </submittedName>
</protein>
<evidence type="ECO:0000259" key="7">
    <source>
        <dbReference type="Pfam" id="PF03772"/>
    </source>
</evidence>
<dbReference type="PANTHER" id="PTHR30619">
    <property type="entry name" value="DNA INTERNALIZATION/COMPETENCE PROTEIN COMEC/REC2"/>
    <property type="match status" value="1"/>
</dbReference>
<reference evidence="8 10" key="1">
    <citation type="submission" date="2016-02" db="EMBL/GenBank/DDBJ databases">
        <title>Draft genome sequence for Clostridium paradoxum JW-YL-7.</title>
        <authorList>
            <person name="Utturkar S.M."/>
            <person name="Lancaster A."/>
            <person name="Poole F.L."/>
            <person name="Adams M.W."/>
            <person name="Brown S.D."/>
        </authorList>
    </citation>
    <scope>NUCLEOTIDE SEQUENCE [LARGE SCALE GENOMIC DNA]</scope>
    <source>
        <strain evidence="8 10">JW-YL-7</strain>
    </source>
</reference>
<name>A0A150FR78_CLOPD</name>
<feature type="transmembrane region" description="Helical" evidence="6">
    <location>
        <begin position="290"/>
        <end position="310"/>
    </location>
</feature>
<dbReference type="EMBL" id="FRBG01000009">
    <property type="protein sequence ID" value="SHL01605.1"/>
    <property type="molecule type" value="Genomic_DNA"/>
</dbReference>
<dbReference type="Proteomes" id="UP000092605">
    <property type="component" value="Unassembled WGS sequence"/>
</dbReference>
<comment type="caution">
    <text evidence="8">The sequence shown here is derived from an EMBL/GenBank/DDBJ whole genome shotgun (WGS) entry which is preliminary data.</text>
</comment>
<evidence type="ECO:0000313" key="9">
    <source>
        <dbReference type="EMBL" id="SHL01605.1"/>
    </source>
</evidence>
<reference evidence="9 11" key="2">
    <citation type="submission" date="2016-11" db="EMBL/GenBank/DDBJ databases">
        <authorList>
            <person name="Varghese N."/>
            <person name="Submissions S."/>
        </authorList>
    </citation>
    <scope>NUCLEOTIDE SEQUENCE [LARGE SCALE GENOMIC DNA]</scope>
    <source>
        <strain evidence="9 11">DSM 7308</strain>
    </source>
</reference>
<accession>A0A150FR78</accession>
<evidence type="ECO:0000256" key="1">
    <source>
        <dbReference type="ARBA" id="ARBA00004651"/>
    </source>
</evidence>
<dbReference type="NCBIfam" id="TIGR00360">
    <property type="entry name" value="ComEC_N-term"/>
    <property type="match status" value="1"/>
</dbReference>
<evidence type="ECO:0000256" key="6">
    <source>
        <dbReference type="SAM" id="Phobius"/>
    </source>
</evidence>